<dbReference type="InterPro" id="IPR036291">
    <property type="entry name" value="NAD(P)-bd_dom_sf"/>
</dbReference>
<dbReference type="GO" id="GO:0000166">
    <property type="term" value="F:nucleotide binding"/>
    <property type="evidence" value="ECO:0007669"/>
    <property type="project" value="InterPro"/>
</dbReference>
<dbReference type="PANTHER" id="PTHR43377">
    <property type="entry name" value="BILIVERDIN REDUCTASE A"/>
    <property type="match status" value="1"/>
</dbReference>
<dbReference type="PANTHER" id="PTHR43377:SF1">
    <property type="entry name" value="BILIVERDIN REDUCTASE A"/>
    <property type="match status" value="1"/>
</dbReference>
<gene>
    <name evidence="3" type="ORF">GKO46_04210</name>
    <name evidence="4" type="ORF">GKO48_05050</name>
</gene>
<evidence type="ECO:0000313" key="4">
    <source>
        <dbReference type="EMBL" id="WFG39006.1"/>
    </source>
</evidence>
<dbReference type="InterPro" id="IPR051450">
    <property type="entry name" value="Gfo/Idh/MocA_Oxidoreductases"/>
</dbReference>
<evidence type="ECO:0000259" key="2">
    <source>
        <dbReference type="Pfam" id="PF22725"/>
    </source>
</evidence>
<dbReference type="InterPro" id="IPR055170">
    <property type="entry name" value="GFO_IDH_MocA-like_dom"/>
</dbReference>
<evidence type="ECO:0000313" key="3">
    <source>
        <dbReference type="EMBL" id="MDG0866275.1"/>
    </source>
</evidence>
<reference evidence="5" key="3">
    <citation type="submission" date="2023-06" db="EMBL/GenBank/DDBJ databases">
        <title>Pangenomics reveal diversification of enzyme families and niche specialization in globally abundant SAR202 bacteria.</title>
        <authorList>
            <person name="Saw J.H.W."/>
        </authorList>
    </citation>
    <scope>NUCLEOTIDE SEQUENCE [LARGE SCALE GENOMIC DNA]</scope>
    <source>
        <strain evidence="5">JH1073</strain>
    </source>
</reference>
<dbReference type="Gene3D" id="3.30.360.10">
    <property type="entry name" value="Dihydrodipicolinate Reductase, domain 2"/>
    <property type="match status" value="1"/>
</dbReference>
<reference evidence="4" key="2">
    <citation type="journal article" date="2023" name="Nat. Commun.">
        <title>Cultivation of marine bacteria of the SAR202 clade.</title>
        <authorList>
            <person name="Lim Y."/>
            <person name="Seo J.H."/>
            <person name="Giovannoni S.J."/>
            <person name="Kang I."/>
            <person name="Cho J.C."/>
        </authorList>
    </citation>
    <scope>NUCLEOTIDE SEQUENCE</scope>
    <source>
        <strain evidence="4">JH1073</strain>
    </source>
</reference>
<evidence type="ECO:0008006" key="7">
    <source>
        <dbReference type="Google" id="ProtNLM"/>
    </source>
</evidence>
<reference evidence="5 6" key="1">
    <citation type="submission" date="2019-11" db="EMBL/GenBank/DDBJ databases">
        <authorList>
            <person name="Cho J.-C."/>
        </authorList>
    </citation>
    <scope>NUCLEOTIDE SEQUENCE [LARGE SCALE GENOMIC DNA]</scope>
    <source>
        <strain evidence="4 5">JH1073</strain>
        <strain evidence="3 6">JH702</strain>
    </source>
</reference>
<dbReference type="SUPFAM" id="SSF51735">
    <property type="entry name" value="NAD(P)-binding Rossmann-fold domains"/>
    <property type="match status" value="1"/>
</dbReference>
<dbReference type="RefSeq" id="WP_342822284.1">
    <property type="nucleotide sequence ID" value="NZ_CP046146.1"/>
</dbReference>
<evidence type="ECO:0000313" key="6">
    <source>
        <dbReference type="Proteomes" id="UP001321249"/>
    </source>
</evidence>
<dbReference type="AlphaFoldDB" id="A0AAJ6CR82"/>
<dbReference type="Proteomes" id="UP001321249">
    <property type="component" value="Unassembled WGS sequence"/>
</dbReference>
<dbReference type="EMBL" id="CP046147">
    <property type="protein sequence ID" value="WFG39006.1"/>
    <property type="molecule type" value="Genomic_DNA"/>
</dbReference>
<dbReference type="Proteomes" id="UP001219901">
    <property type="component" value="Chromosome"/>
</dbReference>
<dbReference type="EMBL" id="WMBE01000001">
    <property type="protein sequence ID" value="MDG0866275.1"/>
    <property type="molecule type" value="Genomic_DNA"/>
</dbReference>
<dbReference type="Pfam" id="PF01408">
    <property type="entry name" value="GFO_IDH_MocA"/>
    <property type="match status" value="1"/>
</dbReference>
<sequence length="379" mass="41132">MKSLGVLCIGGLQTHQENHAAGFNADSRSHIVAVADVAEIDDRRRDLNVRLAAQYDVPYIEGIEEALALPEVDIVSMCADVEFRHNVAIACARAGKILFLDKPLASKAVLAESMVEAVAESGVVSQMYSFVNTPWAKAAKECVDSGRLGRLLSVHADILFAKGPGGTAGNNGPRIETDEPEQFTFVESKREFFDLGVYPIGLCLWLAADVPVEVSAVTGNYFFEQHERNDTEDFGAVSMSFNNGVVATAVGGRIGWNSHPAGGPHRITVVGEQGTERFDAWEPRIEIYSTAEPPKLPEPHPQDPMGMWRSTQQAAGIPKKTTYVPLADETRWYPDDIEAFLDCLEQGREPVMSAARALGPSKVISAAYRSAASGKPEFV</sequence>
<protein>
    <recommendedName>
        <fullName evidence="7">Gfo/Idh/MocA family oxidoreductase</fullName>
    </recommendedName>
</protein>
<organism evidence="4 5">
    <name type="scientific">Candidatus Lucifugimonas marina</name>
    <dbReference type="NCBI Taxonomy" id="3038979"/>
    <lineage>
        <taxon>Bacteria</taxon>
        <taxon>Bacillati</taxon>
        <taxon>Chloroflexota</taxon>
        <taxon>Dehalococcoidia</taxon>
        <taxon>SAR202 cluster</taxon>
        <taxon>Candidatus Lucifugimonadales</taxon>
        <taxon>Candidatus Lucifugimonadaceae</taxon>
        <taxon>Candidatus Lucifugimonas</taxon>
    </lineage>
</organism>
<proteinExistence type="predicted"/>
<accession>A0AAJ6CR82</accession>
<feature type="domain" description="Gfo/Idh/MocA-like oxidoreductase N-terminal" evidence="1">
    <location>
        <begin position="9"/>
        <end position="127"/>
    </location>
</feature>
<dbReference type="InterPro" id="IPR000683">
    <property type="entry name" value="Gfo/Idh/MocA-like_OxRdtase_N"/>
</dbReference>
<evidence type="ECO:0000259" key="1">
    <source>
        <dbReference type="Pfam" id="PF01408"/>
    </source>
</evidence>
<name>A0AAJ6CR82_9CHLR</name>
<feature type="domain" description="GFO/IDH/MocA-like oxidoreductase" evidence="2">
    <location>
        <begin position="138"/>
        <end position="275"/>
    </location>
</feature>
<dbReference type="Pfam" id="PF22725">
    <property type="entry name" value="GFO_IDH_MocA_C3"/>
    <property type="match status" value="1"/>
</dbReference>
<dbReference type="Gene3D" id="3.40.50.720">
    <property type="entry name" value="NAD(P)-binding Rossmann-like Domain"/>
    <property type="match status" value="1"/>
</dbReference>
<keyword evidence="5" id="KW-1185">Reference proteome</keyword>
<dbReference type="SUPFAM" id="SSF55347">
    <property type="entry name" value="Glyceraldehyde-3-phosphate dehydrogenase-like, C-terminal domain"/>
    <property type="match status" value="1"/>
</dbReference>
<evidence type="ECO:0000313" key="5">
    <source>
        <dbReference type="Proteomes" id="UP001219901"/>
    </source>
</evidence>